<keyword evidence="4" id="KW-0699">rRNA-binding</keyword>
<dbReference type="HAMAP" id="MF_00270">
    <property type="entry name" value="Ribosomal_bS18"/>
    <property type="match status" value="1"/>
</dbReference>
<dbReference type="SUPFAM" id="SSF46911">
    <property type="entry name" value="Ribosomal protein S18"/>
    <property type="match status" value="1"/>
</dbReference>
<dbReference type="InterPro" id="IPR036870">
    <property type="entry name" value="Ribosomal_bS18_sf"/>
</dbReference>
<evidence type="ECO:0000313" key="7">
    <source>
        <dbReference type="Proteomes" id="UP000177947"/>
    </source>
</evidence>
<keyword evidence="2 4" id="KW-0689">Ribosomal protein</keyword>
<dbReference type="Proteomes" id="UP000177947">
    <property type="component" value="Unassembled WGS sequence"/>
</dbReference>
<gene>
    <name evidence="4" type="primary">rpsR</name>
    <name evidence="6" type="ORF">A2907_01120</name>
</gene>
<dbReference type="GO" id="GO:0022627">
    <property type="term" value="C:cytosolic small ribosomal subunit"/>
    <property type="evidence" value="ECO:0007669"/>
    <property type="project" value="TreeGrafter"/>
</dbReference>
<comment type="subunit">
    <text evidence="4">Part of the 30S ribosomal subunit. Forms a tight heterodimer with protein bS6.</text>
</comment>
<dbReference type="EMBL" id="MEYQ01000017">
    <property type="protein sequence ID" value="OGD39083.1"/>
    <property type="molecule type" value="Genomic_DNA"/>
</dbReference>
<dbReference type="Gene3D" id="4.10.640.10">
    <property type="entry name" value="Ribosomal protein S18"/>
    <property type="match status" value="1"/>
</dbReference>
<accession>A0A1F5C8D0</accession>
<dbReference type="GO" id="GO:0006412">
    <property type="term" value="P:translation"/>
    <property type="evidence" value="ECO:0007669"/>
    <property type="project" value="UniProtKB-UniRule"/>
</dbReference>
<evidence type="ECO:0000256" key="2">
    <source>
        <dbReference type="ARBA" id="ARBA00022980"/>
    </source>
</evidence>
<evidence type="ECO:0000256" key="1">
    <source>
        <dbReference type="ARBA" id="ARBA00005589"/>
    </source>
</evidence>
<keyword evidence="4" id="KW-0694">RNA-binding</keyword>
<protein>
    <recommendedName>
        <fullName evidence="4">Small ribosomal subunit protein bS18</fullName>
    </recommendedName>
</protein>
<keyword evidence="3 4" id="KW-0687">Ribonucleoprotein</keyword>
<name>A0A1F5C8D0_9BACT</name>
<evidence type="ECO:0000256" key="5">
    <source>
        <dbReference type="RuleBase" id="RU003910"/>
    </source>
</evidence>
<dbReference type="PANTHER" id="PTHR13479:SF40">
    <property type="entry name" value="SMALL RIBOSOMAL SUBUNIT PROTEIN BS18M"/>
    <property type="match status" value="1"/>
</dbReference>
<dbReference type="NCBIfam" id="TIGR00165">
    <property type="entry name" value="S18"/>
    <property type="match status" value="1"/>
</dbReference>
<comment type="function">
    <text evidence="4">Binds as a heterodimer with protein bS6 to the central domain of the 16S rRNA, where it helps stabilize the platform of the 30S subunit.</text>
</comment>
<reference evidence="6 7" key="1">
    <citation type="journal article" date="2016" name="Nat. Commun.">
        <title>Thousands of microbial genomes shed light on interconnected biogeochemical processes in an aquifer system.</title>
        <authorList>
            <person name="Anantharaman K."/>
            <person name="Brown C.T."/>
            <person name="Hug L.A."/>
            <person name="Sharon I."/>
            <person name="Castelle C.J."/>
            <person name="Probst A.J."/>
            <person name="Thomas B.C."/>
            <person name="Singh A."/>
            <person name="Wilkins M.J."/>
            <person name="Karaoz U."/>
            <person name="Brodie E.L."/>
            <person name="Williams K.H."/>
            <person name="Hubbard S.S."/>
            <person name="Banfield J.F."/>
        </authorList>
    </citation>
    <scope>NUCLEOTIDE SEQUENCE [LARGE SCALE GENOMIC DNA]</scope>
</reference>
<evidence type="ECO:0000313" key="6">
    <source>
        <dbReference type="EMBL" id="OGD39083.1"/>
    </source>
</evidence>
<dbReference type="GO" id="GO:0003735">
    <property type="term" value="F:structural constituent of ribosome"/>
    <property type="evidence" value="ECO:0007669"/>
    <property type="project" value="InterPro"/>
</dbReference>
<evidence type="ECO:0000256" key="4">
    <source>
        <dbReference type="HAMAP-Rule" id="MF_00270"/>
    </source>
</evidence>
<organism evidence="6 7">
    <name type="scientific">Candidatus Azambacteria bacterium RIFCSPLOWO2_01_FULL_37_9</name>
    <dbReference type="NCBI Taxonomy" id="1797297"/>
    <lineage>
        <taxon>Bacteria</taxon>
        <taxon>Candidatus Azamiibacteriota</taxon>
    </lineage>
</organism>
<dbReference type="GO" id="GO:0070181">
    <property type="term" value="F:small ribosomal subunit rRNA binding"/>
    <property type="evidence" value="ECO:0007669"/>
    <property type="project" value="TreeGrafter"/>
</dbReference>
<dbReference type="AlphaFoldDB" id="A0A1F5C8D0"/>
<dbReference type="Pfam" id="PF01084">
    <property type="entry name" value="Ribosomal_S18"/>
    <property type="match status" value="1"/>
</dbReference>
<dbReference type="PANTHER" id="PTHR13479">
    <property type="entry name" value="30S RIBOSOMAL PROTEIN S18"/>
    <property type="match status" value="1"/>
</dbReference>
<sequence>MYHKQNTIEILEKKSCYFCRLNIGYIDYKESELLRKFVSMQAKIKPVRRSKCCAKHQRALALAIKRARFMALMPYTNL</sequence>
<proteinExistence type="inferred from homology"/>
<comment type="similarity">
    <text evidence="1 4 5">Belongs to the bacterial ribosomal protein bS18 family.</text>
</comment>
<dbReference type="InterPro" id="IPR001648">
    <property type="entry name" value="Ribosomal_bS18"/>
</dbReference>
<evidence type="ECO:0000256" key="3">
    <source>
        <dbReference type="ARBA" id="ARBA00023274"/>
    </source>
</evidence>
<comment type="caution">
    <text evidence="6">The sequence shown here is derived from an EMBL/GenBank/DDBJ whole genome shotgun (WGS) entry which is preliminary data.</text>
</comment>
<dbReference type="PRINTS" id="PR00974">
    <property type="entry name" value="RIBOSOMALS18"/>
</dbReference>